<name>A0A9P8Y546_9PEZI</name>
<dbReference type="SUPFAM" id="SSF49503">
    <property type="entry name" value="Cupredoxins"/>
    <property type="match status" value="1"/>
</dbReference>
<evidence type="ECO:0000313" key="3">
    <source>
        <dbReference type="Proteomes" id="UP000756346"/>
    </source>
</evidence>
<dbReference type="CDD" id="cd00920">
    <property type="entry name" value="Cupredoxin"/>
    <property type="match status" value="1"/>
</dbReference>
<evidence type="ECO:0000256" key="1">
    <source>
        <dbReference type="SAM" id="MobiDB-lite"/>
    </source>
</evidence>
<feature type="region of interest" description="Disordered" evidence="1">
    <location>
        <begin position="83"/>
        <end position="107"/>
    </location>
</feature>
<dbReference type="RefSeq" id="XP_046010599.1">
    <property type="nucleotide sequence ID" value="XM_046154532.1"/>
</dbReference>
<organism evidence="2 3">
    <name type="scientific">Microdochium trichocladiopsis</name>
    <dbReference type="NCBI Taxonomy" id="1682393"/>
    <lineage>
        <taxon>Eukaryota</taxon>
        <taxon>Fungi</taxon>
        <taxon>Dikarya</taxon>
        <taxon>Ascomycota</taxon>
        <taxon>Pezizomycotina</taxon>
        <taxon>Sordariomycetes</taxon>
        <taxon>Xylariomycetidae</taxon>
        <taxon>Xylariales</taxon>
        <taxon>Microdochiaceae</taxon>
        <taxon>Microdochium</taxon>
    </lineage>
</organism>
<protein>
    <recommendedName>
        <fullName evidence="4">Cupredoxin</fullName>
    </recommendedName>
</protein>
<reference evidence="2" key="1">
    <citation type="journal article" date="2021" name="Nat. Commun.">
        <title>Genetic determinants of endophytism in the Arabidopsis root mycobiome.</title>
        <authorList>
            <person name="Mesny F."/>
            <person name="Miyauchi S."/>
            <person name="Thiergart T."/>
            <person name="Pickel B."/>
            <person name="Atanasova L."/>
            <person name="Karlsson M."/>
            <person name="Huettel B."/>
            <person name="Barry K.W."/>
            <person name="Haridas S."/>
            <person name="Chen C."/>
            <person name="Bauer D."/>
            <person name="Andreopoulos W."/>
            <person name="Pangilinan J."/>
            <person name="LaButti K."/>
            <person name="Riley R."/>
            <person name="Lipzen A."/>
            <person name="Clum A."/>
            <person name="Drula E."/>
            <person name="Henrissat B."/>
            <person name="Kohler A."/>
            <person name="Grigoriev I.V."/>
            <person name="Martin F.M."/>
            <person name="Hacquard S."/>
        </authorList>
    </citation>
    <scope>NUCLEOTIDE SEQUENCE</scope>
    <source>
        <strain evidence="2">MPI-CAGE-CH-0230</strain>
    </source>
</reference>
<dbReference type="Gene3D" id="2.60.40.420">
    <property type="entry name" value="Cupredoxins - blue copper proteins"/>
    <property type="match status" value="1"/>
</dbReference>
<dbReference type="InterPro" id="IPR052953">
    <property type="entry name" value="Ser-rich/MCO-related"/>
</dbReference>
<dbReference type="OrthoDB" id="2331100at2759"/>
<evidence type="ECO:0008006" key="4">
    <source>
        <dbReference type="Google" id="ProtNLM"/>
    </source>
</evidence>
<dbReference type="Proteomes" id="UP000756346">
    <property type="component" value="Unassembled WGS sequence"/>
</dbReference>
<sequence length="271" mass="29821">MPRRCLASSRLSPPRYNFDPLCAHPHIFVYCFSRSSSLASTFRYKEACHPSSMVVLARPLLLLAAATSAISTVWAQTTTSFSTSSFSTSASTTTSTRTPTTTSSRPPATITVKVGLQHDFQPDVITARKGDVIHFDFYPRNHSVVRAAFKNPCIPYNLVYPGSDLFFSGPKESQPGQTPPTWELTVNDTSPTFFYCSAPGSCIDWAMIGVINPVRYALCLQKLPYSSLISDFYPEWHAQSRNPEAVPGSSNLSAESRRGLSRRSLATSQSE</sequence>
<comment type="caution">
    <text evidence="2">The sequence shown here is derived from an EMBL/GenBank/DDBJ whole genome shotgun (WGS) entry which is preliminary data.</text>
</comment>
<dbReference type="PANTHER" id="PTHR34883:SF8">
    <property type="entry name" value="EXTRACELLULAR SERINE-RICH PROTEIN (AFU_ORTHOLOGUE AFUA_6G00670)"/>
    <property type="match status" value="1"/>
</dbReference>
<accession>A0A9P8Y546</accession>
<gene>
    <name evidence="2" type="ORF">B0I36DRAFT_327954</name>
</gene>
<dbReference type="InterPro" id="IPR008972">
    <property type="entry name" value="Cupredoxin"/>
</dbReference>
<proteinExistence type="predicted"/>
<dbReference type="AlphaFoldDB" id="A0A9P8Y546"/>
<dbReference type="GeneID" id="70184078"/>
<dbReference type="PANTHER" id="PTHR34883">
    <property type="entry name" value="SERINE-RICH PROTEIN, PUTATIVE-RELATED-RELATED"/>
    <property type="match status" value="1"/>
</dbReference>
<feature type="region of interest" description="Disordered" evidence="1">
    <location>
        <begin position="241"/>
        <end position="271"/>
    </location>
</feature>
<dbReference type="EMBL" id="JAGTJQ010000007">
    <property type="protein sequence ID" value="KAH7027800.1"/>
    <property type="molecule type" value="Genomic_DNA"/>
</dbReference>
<evidence type="ECO:0000313" key="2">
    <source>
        <dbReference type="EMBL" id="KAH7027800.1"/>
    </source>
</evidence>
<keyword evidence="3" id="KW-1185">Reference proteome</keyword>